<dbReference type="AlphaFoldDB" id="A0A250LHP1"/>
<reference evidence="1" key="1">
    <citation type="journal article" date="2016" name="Biosci. Biotechnol. Biochem.">
        <title>Bioconversion of AHX to AOH by resting cells of Burkholderia contaminans CH-1.</title>
        <authorList>
            <person name="Choi J.H."/>
            <person name="Kikuchi A."/>
            <person name="Pumkaeo P."/>
            <person name="Hirai H."/>
            <person name="Tokuyama S."/>
            <person name="Kawagishi H."/>
        </authorList>
    </citation>
    <scope>NUCLEOTIDE SEQUENCE</scope>
    <source>
        <strain evidence="1">CH-1</strain>
    </source>
</reference>
<accession>A0A250LHP1</accession>
<keyword evidence="1" id="KW-0808">Transferase</keyword>
<reference evidence="1" key="2">
    <citation type="journal article" date="2017" name="Genome Announc.">
        <title>High-Quality Draft Genome Sequence of Burkholderia contaminans CH-1, a Gram-Negative Bacterium That Metabolizes 2-Azahypoxanthine, a Plant Growth-Regulating Compound.</title>
        <authorList>
            <person name="Choi J.-H."/>
            <person name="Sugiura H."/>
            <person name="Moriuchi R."/>
            <person name="Kawagishi H."/>
            <person name="Dohra H."/>
        </authorList>
    </citation>
    <scope>NUCLEOTIDE SEQUENCE</scope>
    <source>
        <strain evidence="1">CH-1</strain>
    </source>
</reference>
<dbReference type="GO" id="GO:0016301">
    <property type="term" value="F:kinase activity"/>
    <property type="evidence" value="ECO:0007669"/>
    <property type="project" value="UniProtKB-KW"/>
</dbReference>
<dbReference type="RefSeq" id="WP_225936005.1">
    <property type="nucleotide sequence ID" value="NZ_CP082809.1"/>
</dbReference>
<dbReference type="SUPFAM" id="SSF52540">
    <property type="entry name" value="P-loop containing nucleoside triphosphate hydrolases"/>
    <property type="match status" value="1"/>
</dbReference>
<dbReference type="PANTHER" id="PTHR37807">
    <property type="entry name" value="OS07G0160300 PROTEIN"/>
    <property type="match status" value="1"/>
</dbReference>
<dbReference type="PANTHER" id="PTHR37807:SF3">
    <property type="entry name" value="OS07G0160300 PROTEIN"/>
    <property type="match status" value="1"/>
</dbReference>
<dbReference type="Pfam" id="PF13671">
    <property type="entry name" value="AAA_33"/>
    <property type="match status" value="1"/>
</dbReference>
<sequence length="192" mass="20930">MQNDGVGREVGLDPRTSTRKGKHMLITFSGLPGTGKSTLASRLAVRLQAVYLRVDSIEQAIRTSGVLDEGAEIGGAGYAVCYSVAADNLAIGTTVVADSVNPLEVTRNAFRNIAARIGVPVFEIEIVCSDRQQHRQRVETRQSTIAGLVLPTWQDVVDRDYNAWDRPHLQIDTAFKSVEQCVDQILRALPVA</sequence>
<dbReference type="GeneID" id="93195283"/>
<dbReference type="Gene3D" id="3.40.50.300">
    <property type="entry name" value="P-loop containing nucleotide triphosphate hydrolases"/>
    <property type="match status" value="1"/>
</dbReference>
<dbReference type="EMBL" id="AP018359">
    <property type="protein sequence ID" value="BBA44092.1"/>
    <property type="molecule type" value="Genomic_DNA"/>
</dbReference>
<name>A0A250LHP1_9BURK</name>
<evidence type="ECO:0000313" key="1">
    <source>
        <dbReference type="EMBL" id="BBA44092.1"/>
    </source>
</evidence>
<gene>
    <name evidence="1" type="ORF">BCCH1_65950</name>
</gene>
<organism evidence="1">
    <name type="scientific">Burkholderia contaminans</name>
    <dbReference type="NCBI Taxonomy" id="488447"/>
    <lineage>
        <taxon>Bacteria</taxon>
        <taxon>Pseudomonadati</taxon>
        <taxon>Pseudomonadota</taxon>
        <taxon>Betaproteobacteria</taxon>
        <taxon>Burkholderiales</taxon>
        <taxon>Burkholderiaceae</taxon>
        <taxon>Burkholderia</taxon>
        <taxon>Burkholderia cepacia complex</taxon>
    </lineage>
</organism>
<protein>
    <submittedName>
        <fullName evidence="1">Adenylyl-sulfate kinase</fullName>
    </submittedName>
</protein>
<keyword evidence="1" id="KW-0418">Kinase</keyword>
<dbReference type="InterPro" id="IPR027417">
    <property type="entry name" value="P-loop_NTPase"/>
</dbReference>
<proteinExistence type="predicted"/>